<dbReference type="PANTHER" id="PTHR46300">
    <property type="entry name" value="P450, PUTATIVE (EUROFUNG)-RELATED-RELATED"/>
    <property type="match status" value="1"/>
</dbReference>
<evidence type="ECO:0000256" key="3">
    <source>
        <dbReference type="ARBA" id="ARBA00010617"/>
    </source>
</evidence>
<comment type="cofactor">
    <cofactor evidence="1 9">
        <name>heme</name>
        <dbReference type="ChEBI" id="CHEBI:30413"/>
    </cofactor>
</comment>
<dbReference type="InterPro" id="IPR001128">
    <property type="entry name" value="Cyt_P450"/>
</dbReference>
<keyword evidence="13" id="KW-1185">Reference proteome</keyword>
<sequence length="558" mass="61640">MSFFVISALLLGFLVAAVVLHSRLFSRRGSPHGPNPLPLIGNVLDLIPVAGAGIYSDGRQPAAISKTQPITPATPMHILATRWALTYGAVVDINVFSQHLLFLSSPDAVQDLLEKRGAIYSDKPFMLMAGELCGCQNMVAFTAYSGQSKRQRRLLTSAFGARAIPTYEPLLQKSTAQFLDAVLSGASYARVRALAMRYAGGLTLAVVYGYVPVPLSADDNGRDPDPFIRQATECVNILQNEIASGGGIWAVDVMPWLKHLPLEHIPIIRSLPGLNFQKKARLWKAKMEDFVEAPWAFVKSSMASENPSTSFCSTLLQERQKENEKTKQDDDTFDFDLKWTANSMYSASGDTNVALVTSFFRAMSLHPGSARKAQIEIDKVTGGSRLPTLDDRTQLPYLDAVFTEVLRWACPVPLCLPHRLMEDDVYNGMHIKKGTLVIGNIWAILRDETLYPDAHAFNPERWLETDTPVSDKEFEKRRDPRAYVFGFGRRRCPGAQLVESSAWLLIAGVLATFDIGASQTPPDEVKWEGGVFRTPAEFDLDIKPRSQAAVALIHQAAQ</sequence>
<feature type="chain" id="PRO_5002316578" evidence="11">
    <location>
        <begin position="17"/>
        <end position="558"/>
    </location>
</feature>
<dbReference type="OrthoDB" id="2789670at2759"/>
<dbReference type="GO" id="GO:0005506">
    <property type="term" value="F:iron ion binding"/>
    <property type="evidence" value="ECO:0007669"/>
    <property type="project" value="InterPro"/>
</dbReference>
<evidence type="ECO:0000256" key="7">
    <source>
        <dbReference type="ARBA" id="ARBA00023004"/>
    </source>
</evidence>
<evidence type="ECO:0000256" key="4">
    <source>
        <dbReference type="ARBA" id="ARBA00022617"/>
    </source>
</evidence>
<dbReference type="Gene3D" id="1.10.630.10">
    <property type="entry name" value="Cytochrome P450"/>
    <property type="match status" value="1"/>
</dbReference>
<dbReference type="Proteomes" id="UP000054007">
    <property type="component" value="Unassembled WGS sequence"/>
</dbReference>
<dbReference type="PANTHER" id="PTHR46300:SF7">
    <property type="entry name" value="P450, PUTATIVE (EUROFUNG)-RELATED"/>
    <property type="match status" value="1"/>
</dbReference>
<feature type="signal peptide" evidence="11">
    <location>
        <begin position="1"/>
        <end position="16"/>
    </location>
</feature>
<dbReference type="GO" id="GO:0016705">
    <property type="term" value="F:oxidoreductase activity, acting on paired donors, with incorporation or reduction of molecular oxygen"/>
    <property type="evidence" value="ECO:0007669"/>
    <property type="project" value="InterPro"/>
</dbReference>
<evidence type="ECO:0000256" key="10">
    <source>
        <dbReference type="RuleBase" id="RU000461"/>
    </source>
</evidence>
<evidence type="ECO:0000256" key="2">
    <source>
        <dbReference type="ARBA" id="ARBA00005179"/>
    </source>
</evidence>
<keyword evidence="11" id="KW-0732">Signal</keyword>
<dbReference type="Pfam" id="PF00067">
    <property type="entry name" value="p450"/>
    <property type="match status" value="2"/>
</dbReference>
<comment type="pathway">
    <text evidence="2">Secondary metabolite biosynthesis.</text>
</comment>
<dbReference type="SUPFAM" id="SSF48264">
    <property type="entry name" value="Cytochrome P450"/>
    <property type="match status" value="1"/>
</dbReference>
<protein>
    <submittedName>
        <fullName evidence="12">Cytochrome P450</fullName>
    </submittedName>
</protein>
<dbReference type="InterPro" id="IPR050364">
    <property type="entry name" value="Cytochrome_P450_fung"/>
</dbReference>
<gene>
    <name evidence="12" type="ORF">CYLTODRAFT_427271</name>
</gene>
<evidence type="ECO:0000256" key="5">
    <source>
        <dbReference type="ARBA" id="ARBA00022723"/>
    </source>
</evidence>
<keyword evidence="8 10" id="KW-0503">Monooxygenase</keyword>
<dbReference type="CDD" id="cd11065">
    <property type="entry name" value="CYP64-like"/>
    <property type="match status" value="1"/>
</dbReference>
<evidence type="ECO:0000256" key="1">
    <source>
        <dbReference type="ARBA" id="ARBA00001971"/>
    </source>
</evidence>
<keyword evidence="7 9" id="KW-0408">Iron</keyword>
<dbReference type="GO" id="GO:0004497">
    <property type="term" value="F:monooxygenase activity"/>
    <property type="evidence" value="ECO:0007669"/>
    <property type="project" value="UniProtKB-KW"/>
</dbReference>
<accession>A0A0D7AV85</accession>
<organism evidence="12 13">
    <name type="scientific">Cylindrobasidium torrendii FP15055 ss-10</name>
    <dbReference type="NCBI Taxonomy" id="1314674"/>
    <lineage>
        <taxon>Eukaryota</taxon>
        <taxon>Fungi</taxon>
        <taxon>Dikarya</taxon>
        <taxon>Basidiomycota</taxon>
        <taxon>Agaricomycotina</taxon>
        <taxon>Agaricomycetes</taxon>
        <taxon>Agaricomycetidae</taxon>
        <taxon>Agaricales</taxon>
        <taxon>Marasmiineae</taxon>
        <taxon>Physalacriaceae</taxon>
        <taxon>Cylindrobasidium</taxon>
    </lineage>
</organism>
<evidence type="ECO:0000256" key="8">
    <source>
        <dbReference type="ARBA" id="ARBA00023033"/>
    </source>
</evidence>
<evidence type="ECO:0000256" key="6">
    <source>
        <dbReference type="ARBA" id="ARBA00023002"/>
    </source>
</evidence>
<proteinExistence type="inferred from homology"/>
<dbReference type="AlphaFoldDB" id="A0A0D7AV85"/>
<keyword evidence="6 10" id="KW-0560">Oxidoreductase</keyword>
<evidence type="ECO:0000313" key="13">
    <source>
        <dbReference type="Proteomes" id="UP000054007"/>
    </source>
</evidence>
<name>A0A0D7AV85_9AGAR</name>
<evidence type="ECO:0000256" key="11">
    <source>
        <dbReference type="SAM" id="SignalP"/>
    </source>
</evidence>
<dbReference type="InterPro" id="IPR002401">
    <property type="entry name" value="Cyt_P450_E_grp-I"/>
</dbReference>
<dbReference type="PROSITE" id="PS00086">
    <property type="entry name" value="CYTOCHROME_P450"/>
    <property type="match status" value="1"/>
</dbReference>
<keyword evidence="5 9" id="KW-0479">Metal-binding</keyword>
<keyword evidence="4 9" id="KW-0349">Heme</keyword>
<evidence type="ECO:0000313" key="12">
    <source>
        <dbReference type="EMBL" id="KIY61920.1"/>
    </source>
</evidence>
<dbReference type="STRING" id="1314674.A0A0D7AV85"/>
<dbReference type="InterPro" id="IPR017972">
    <property type="entry name" value="Cyt_P450_CS"/>
</dbReference>
<dbReference type="InterPro" id="IPR036396">
    <property type="entry name" value="Cyt_P450_sf"/>
</dbReference>
<evidence type="ECO:0000256" key="9">
    <source>
        <dbReference type="PIRSR" id="PIRSR602401-1"/>
    </source>
</evidence>
<comment type="similarity">
    <text evidence="3 10">Belongs to the cytochrome P450 family.</text>
</comment>
<dbReference type="EMBL" id="KN880850">
    <property type="protein sequence ID" value="KIY61920.1"/>
    <property type="molecule type" value="Genomic_DNA"/>
</dbReference>
<reference evidence="12 13" key="1">
    <citation type="journal article" date="2015" name="Fungal Genet. Biol.">
        <title>Evolution of novel wood decay mechanisms in Agaricales revealed by the genome sequences of Fistulina hepatica and Cylindrobasidium torrendii.</title>
        <authorList>
            <person name="Floudas D."/>
            <person name="Held B.W."/>
            <person name="Riley R."/>
            <person name="Nagy L.G."/>
            <person name="Koehler G."/>
            <person name="Ransdell A.S."/>
            <person name="Younus H."/>
            <person name="Chow J."/>
            <person name="Chiniquy J."/>
            <person name="Lipzen A."/>
            <person name="Tritt A."/>
            <person name="Sun H."/>
            <person name="Haridas S."/>
            <person name="LaButti K."/>
            <person name="Ohm R.A."/>
            <person name="Kues U."/>
            <person name="Blanchette R.A."/>
            <person name="Grigoriev I.V."/>
            <person name="Minto R.E."/>
            <person name="Hibbett D.S."/>
        </authorList>
    </citation>
    <scope>NUCLEOTIDE SEQUENCE [LARGE SCALE GENOMIC DNA]</scope>
    <source>
        <strain evidence="12 13">FP15055 ss-10</strain>
    </source>
</reference>
<dbReference type="PRINTS" id="PR00463">
    <property type="entry name" value="EP450I"/>
</dbReference>
<dbReference type="GO" id="GO:0020037">
    <property type="term" value="F:heme binding"/>
    <property type="evidence" value="ECO:0007669"/>
    <property type="project" value="InterPro"/>
</dbReference>
<feature type="binding site" description="axial binding residue" evidence="9">
    <location>
        <position position="492"/>
    </location>
    <ligand>
        <name>heme</name>
        <dbReference type="ChEBI" id="CHEBI:30413"/>
    </ligand>
    <ligandPart>
        <name>Fe</name>
        <dbReference type="ChEBI" id="CHEBI:18248"/>
    </ligandPart>
</feature>